<sequence length="313" mass="36098">GNRKIFSKVAIGPKTLDCVVHEQFQCIVHIKRSEMNEIPAPFLSRFQKYSLSINDFYRIQLERLPITEQQIIENVEAKAKTFIKHYGQQYLYGFTDNTLYSCLLSLIKTEQQQQKPSALTDEPVENDDNEKQQPDEEEKKIVEKVDTTIGKTESIVYLGVHQYSQITIKSKSIIEQNPTDIQQCLLRSIISCLIQLVSPESLALKLPSFEDSTSRWICTDYFNKQEHFNIENFVQQLISNTTNDFDDLLDEQNHHDINENSSITTKVTIFTRTSSYILGLNKQSKSQLFNDDDTQNNANEKIDILNLATVENS</sequence>
<feature type="non-terminal residue" evidence="2">
    <location>
        <position position="1"/>
    </location>
</feature>
<organism evidence="2 3">
    <name type="scientific">Didymodactylos carnosus</name>
    <dbReference type="NCBI Taxonomy" id="1234261"/>
    <lineage>
        <taxon>Eukaryota</taxon>
        <taxon>Metazoa</taxon>
        <taxon>Spiralia</taxon>
        <taxon>Gnathifera</taxon>
        <taxon>Rotifera</taxon>
        <taxon>Eurotatoria</taxon>
        <taxon>Bdelloidea</taxon>
        <taxon>Philodinida</taxon>
        <taxon>Philodinidae</taxon>
        <taxon>Didymodactylos</taxon>
    </lineage>
</organism>
<evidence type="ECO:0000313" key="2">
    <source>
        <dbReference type="EMBL" id="CAF4439133.1"/>
    </source>
</evidence>
<feature type="compositionally biased region" description="Basic and acidic residues" evidence="1">
    <location>
        <begin position="129"/>
        <end position="138"/>
    </location>
</feature>
<protein>
    <submittedName>
        <fullName evidence="2">Uncharacterized protein</fullName>
    </submittedName>
</protein>
<feature type="region of interest" description="Disordered" evidence="1">
    <location>
        <begin position="115"/>
        <end position="138"/>
    </location>
</feature>
<dbReference type="EMBL" id="CAJOBA010080457">
    <property type="protein sequence ID" value="CAF4439133.1"/>
    <property type="molecule type" value="Genomic_DNA"/>
</dbReference>
<reference evidence="2" key="1">
    <citation type="submission" date="2021-02" db="EMBL/GenBank/DDBJ databases">
        <authorList>
            <person name="Nowell W R."/>
        </authorList>
    </citation>
    <scope>NUCLEOTIDE SEQUENCE</scope>
</reference>
<name>A0A8S2WKG1_9BILA</name>
<gene>
    <name evidence="2" type="ORF">TMI583_LOCUS45290</name>
</gene>
<evidence type="ECO:0000313" key="3">
    <source>
        <dbReference type="Proteomes" id="UP000682733"/>
    </source>
</evidence>
<proteinExistence type="predicted"/>
<dbReference type="AlphaFoldDB" id="A0A8S2WKG1"/>
<comment type="caution">
    <text evidence="2">The sequence shown here is derived from an EMBL/GenBank/DDBJ whole genome shotgun (WGS) entry which is preliminary data.</text>
</comment>
<dbReference type="Proteomes" id="UP000682733">
    <property type="component" value="Unassembled WGS sequence"/>
</dbReference>
<evidence type="ECO:0000256" key="1">
    <source>
        <dbReference type="SAM" id="MobiDB-lite"/>
    </source>
</evidence>
<accession>A0A8S2WKG1</accession>